<protein>
    <submittedName>
        <fullName evidence="5">Multidrug ABC transporter ATP-binding protein</fullName>
    </submittedName>
</protein>
<proteinExistence type="predicted"/>
<evidence type="ECO:0000256" key="3">
    <source>
        <dbReference type="ARBA" id="ARBA00022840"/>
    </source>
</evidence>
<keyword evidence="2" id="KW-0547">Nucleotide-binding</keyword>
<dbReference type="SUPFAM" id="SSF52540">
    <property type="entry name" value="P-loop containing nucleoside triphosphate hydrolases"/>
    <property type="match status" value="1"/>
</dbReference>
<dbReference type="Proteomes" id="UP000623419">
    <property type="component" value="Unassembled WGS sequence"/>
</dbReference>
<dbReference type="PROSITE" id="PS50893">
    <property type="entry name" value="ABC_TRANSPORTER_2"/>
    <property type="match status" value="1"/>
</dbReference>
<evidence type="ECO:0000313" key="6">
    <source>
        <dbReference type="Proteomes" id="UP000623419"/>
    </source>
</evidence>
<dbReference type="InterPro" id="IPR003593">
    <property type="entry name" value="AAA+_ATPase"/>
</dbReference>
<dbReference type="Gene3D" id="3.40.50.300">
    <property type="entry name" value="P-loop containing nucleotide triphosphate hydrolases"/>
    <property type="match status" value="1"/>
</dbReference>
<name>A0ABQ1HS84_9GAMM</name>
<evidence type="ECO:0000313" key="5">
    <source>
        <dbReference type="EMBL" id="GGA86429.1"/>
    </source>
</evidence>
<keyword evidence="3 5" id="KW-0067">ATP-binding</keyword>
<dbReference type="SMART" id="SM00382">
    <property type="entry name" value="AAA"/>
    <property type="match status" value="1"/>
</dbReference>
<dbReference type="Pfam" id="PF00005">
    <property type="entry name" value="ABC_tran"/>
    <property type="match status" value="1"/>
</dbReference>
<dbReference type="EMBL" id="BMKC01000003">
    <property type="protein sequence ID" value="GGA86429.1"/>
    <property type="molecule type" value="Genomic_DNA"/>
</dbReference>
<dbReference type="InterPro" id="IPR050763">
    <property type="entry name" value="ABC_transporter_ATP-binding"/>
</dbReference>
<organism evidence="5 6">
    <name type="scientific">Arenimonas soli</name>
    <dbReference type="NCBI Taxonomy" id="2269504"/>
    <lineage>
        <taxon>Bacteria</taxon>
        <taxon>Pseudomonadati</taxon>
        <taxon>Pseudomonadota</taxon>
        <taxon>Gammaproteobacteria</taxon>
        <taxon>Lysobacterales</taxon>
        <taxon>Lysobacteraceae</taxon>
        <taxon>Arenimonas</taxon>
    </lineage>
</organism>
<dbReference type="PROSITE" id="PS00211">
    <property type="entry name" value="ABC_TRANSPORTER_1"/>
    <property type="match status" value="1"/>
</dbReference>
<dbReference type="RefSeq" id="WP_188665194.1">
    <property type="nucleotide sequence ID" value="NZ_BMKC01000003.1"/>
</dbReference>
<dbReference type="GO" id="GO:0005524">
    <property type="term" value="F:ATP binding"/>
    <property type="evidence" value="ECO:0007669"/>
    <property type="project" value="UniProtKB-KW"/>
</dbReference>
<dbReference type="PANTHER" id="PTHR42711">
    <property type="entry name" value="ABC TRANSPORTER ATP-BINDING PROTEIN"/>
    <property type="match status" value="1"/>
</dbReference>
<comment type="caution">
    <text evidence="5">The sequence shown here is derived from an EMBL/GenBank/DDBJ whole genome shotgun (WGS) entry which is preliminary data.</text>
</comment>
<evidence type="ECO:0000256" key="2">
    <source>
        <dbReference type="ARBA" id="ARBA00022741"/>
    </source>
</evidence>
<evidence type="ECO:0000256" key="1">
    <source>
        <dbReference type="ARBA" id="ARBA00022448"/>
    </source>
</evidence>
<keyword evidence="1" id="KW-0813">Transport</keyword>
<evidence type="ECO:0000259" key="4">
    <source>
        <dbReference type="PROSITE" id="PS50893"/>
    </source>
</evidence>
<feature type="domain" description="ABC transporter" evidence="4">
    <location>
        <begin position="12"/>
        <end position="235"/>
    </location>
</feature>
<dbReference type="PANTHER" id="PTHR42711:SF17">
    <property type="entry name" value="ABC TRANSPORTER ATP-BINDING PROTEIN"/>
    <property type="match status" value="1"/>
</dbReference>
<dbReference type="InterPro" id="IPR027417">
    <property type="entry name" value="P-loop_NTPase"/>
</dbReference>
<dbReference type="InterPro" id="IPR003439">
    <property type="entry name" value="ABC_transporter-like_ATP-bd"/>
</dbReference>
<accession>A0ABQ1HS84</accession>
<gene>
    <name evidence="5" type="ORF">GCM10011521_26150</name>
</gene>
<keyword evidence="6" id="KW-1185">Reference proteome</keyword>
<sequence>MSVSTLPRPVLARLAGARKSYGPVQALAGVDLVVRAGEVLAVLGANGAGKTTALGLLTGRIGADAGTVELFGQDPRRPEVRRGIGVMLQDGDLPDTLRVAEHIRLYSSYYPAPRHLDETLELAGLTDLARRPYGALSGGQKRRVQFALAICGRAPLLFVDEPTVGLDVEARRGFWAVIRRLRDEGTAIVLTTHYLEEADALAQRIVLMAGGRVLAEGSPAQIKSRAEGKRISARSRLAAADLRQWPGVASAREHEGRVELVSNDTEVLLRRWLAADTTLADLEVRPLPLEDAVLSLTAESSMEETA</sequence>
<dbReference type="InterPro" id="IPR017871">
    <property type="entry name" value="ABC_transporter-like_CS"/>
</dbReference>
<reference evidence="6" key="1">
    <citation type="journal article" date="2019" name="Int. J. Syst. Evol. Microbiol.">
        <title>The Global Catalogue of Microorganisms (GCM) 10K type strain sequencing project: providing services to taxonomists for standard genome sequencing and annotation.</title>
        <authorList>
            <consortium name="The Broad Institute Genomics Platform"/>
            <consortium name="The Broad Institute Genome Sequencing Center for Infectious Disease"/>
            <person name="Wu L."/>
            <person name="Ma J."/>
        </authorList>
    </citation>
    <scope>NUCLEOTIDE SEQUENCE [LARGE SCALE GENOMIC DNA]</scope>
    <source>
        <strain evidence="6">CGMCC 1.15905</strain>
    </source>
</reference>